<evidence type="ECO:0000313" key="3">
    <source>
        <dbReference type="Proteomes" id="UP000006591"/>
    </source>
</evidence>
<sequence length="91" mass="9458">MVAPCSFLPRKKASSTLIPSTSTPARIDSSTKRPPPRRERLRDSETAAAPFCLMPQGRRCTLPRSAAAVDRSTAAVTAAAAAAAGSMARGC</sequence>
<accession>A0A0E0G1X2</accession>
<proteinExistence type="predicted"/>
<dbReference type="Proteomes" id="UP000006591">
    <property type="component" value="Chromosome 2"/>
</dbReference>
<feature type="compositionally biased region" description="Basic and acidic residues" evidence="1">
    <location>
        <begin position="36"/>
        <end position="45"/>
    </location>
</feature>
<organism evidence="2">
    <name type="scientific">Oryza nivara</name>
    <name type="common">Indian wild rice</name>
    <name type="synonym">Oryza sativa f. spontanea</name>
    <dbReference type="NCBI Taxonomy" id="4536"/>
    <lineage>
        <taxon>Eukaryota</taxon>
        <taxon>Viridiplantae</taxon>
        <taxon>Streptophyta</taxon>
        <taxon>Embryophyta</taxon>
        <taxon>Tracheophyta</taxon>
        <taxon>Spermatophyta</taxon>
        <taxon>Magnoliopsida</taxon>
        <taxon>Liliopsida</taxon>
        <taxon>Poales</taxon>
        <taxon>Poaceae</taxon>
        <taxon>BOP clade</taxon>
        <taxon>Oryzoideae</taxon>
        <taxon>Oryzeae</taxon>
        <taxon>Oryzinae</taxon>
        <taxon>Oryza</taxon>
    </lineage>
</organism>
<protein>
    <submittedName>
        <fullName evidence="2">Uncharacterized protein</fullName>
    </submittedName>
</protein>
<name>A0A0E0G1X2_ORYNI</name>
<dbReference type="HOGENOM" id="CLU_2430789_0_0_1"/>
<keyword evidence="3" id="KW-1185">Reference proteome</keyword>
<dbReference type="AlphaFoldDB" id="A0A0E0G1X2"/>
<feature type="region of interest" description="Disordered" evidence="1">
    <location>
        <begin position="1"/>
        <end position="48"/>
    </location>
</feature>
<dbReference type="EnsemblPlants" id="ONIVA02G05490.3">
    <property type="protein sequence ID" value="ONIVA02G05490.3"/>
    <property type="gene ID" value="ONIVA02G05490"/>
</dbReference>
<evidence type="ECO:0000313" key="2">
    <source>
        <dbReference type="EnsemblPlants" id="ONIVA02G05490.3"/>
    </source>
</evidence>
<dbReference type="Gramene" id="ONIVA02G05490.3">
    <property type="protein sequence ID" value="ONIVA02G05490.3"/>
    <property type="gene ID" value="ONIVA02G05490"/>
</dbReference>
<reference evidence="2" key="2">
    <citation type="submission" date="2018-04" db="EMBL/GenBank/DDBJ databases">
        <title>OnivRS2 (Oryza nivara Reference Sequence Version 2).</title>
        <authorList>
            <person name="Zhang J."/>
            <person name="Kudrna D."/>
            <person name="Lee S."/>
            <person name="Talag J."/>
            <person name="Rajasekar S."/>
            <person name="Welchert J."/>
            <person name="Hsing Y.-I."/>
            <person name="Wing R.A."/>
        </authorList>
    </citation>
    <scope>NUCLEOTIDE SEQUENCE [LARGE SCALE GENOMIC DNA]</scope>
    <source>
        <strain evidence="2">SL10</strain>
    </source>
</reference>
<evidence type="ECO:0000256" key="1">
    <source>
        <dbReference type="SAM" id="MobiDB-lite"/>
    </source>
</evidence>
<reference evidence="2" key="1">
    <citation type="submission" date="2015-04" db="UniProtKB">
        <authorList>
            <consortium name="EnsemblPlants"/>
        </authorList>
    </citation>
    <scope>IDENTIFICATION</scope>
    <source>
        <strain evidence="2">SL10</strain>
    </source>
</reference>
<feature type="compositionally biased region" description="Polar residues" evidence="1">
    <location>
        <begin position="14"/>
        <end position="24"/>
    </location>
</feature>